<sequence>MSSEFPAIVCYPPNPLPDWRIEKLRLKRQPSKYELKVRMVATGICHTDLIYAQISPGINGAQYPRVLGHEGAGIVDAVGEGVTVAKVGDRVLLSYNYCGSCDLCDQSQESYCISWRPLNTVAQDGVFETSSGPKEVHGKFFGQSSFAAMAMVSENCVVNVDDIIRDNEELKLMAPLGCGLMTGFGAVHNAAKARPCDIILVVGLGAVGLGAVMAGKVAGCKEIIAVDRVKSRLQLAKELGATRSIDTSLEGVQLSRDARKAVNDQRISYVVETTGTPSIIEDAMIAMGKRGRLLQIGVPKAESQLVIHLNDFFRENKVLECHFLGECTGQFMIPKMIEWYHQGKLPIDKMVKFFAASNILQAVREMELGAVVKPIITW</sequence>
<reference evidence="1" key="1">
    <citation type="submission" date="2022-10" db="EMBL/GenBank/DDBJ databases">
        <title>Culturing micro-colonial fungi from biological soil crusts in the Mojave desert and describing Neophaeococcomyces mojavensis, and introducing the new genera and species Taxawa tesnikishii.</title>
        <authorList>
            <person name="Kurbessoian T."/>
            <person name="Stajich J.E."/>
        </authorList>
    </citation>
    <scope>NUCLEOTIDE SEQUENCE</scope>
    <source>
        <strain evidence="1">JES_112</strain>
    </source>
</reference>
<evidence type="ECO:0000313" key="1">
    <source>
        <dbReference type="EMBL" id="KAJ9650681.1"/>
    </source>
</evidence>
<evidence type="ECO:0000313" key="2">
    <source>
        <dbReference type="Proteomes" id="UP001172386"/>
    </source>
</evidence>
<name>A0ACC2ZT44_9EURO</name>
<accession>A0ACC2ZT44</accession>
<protein>
    <submittedName>
        <fullName evidence="1">Uncharacterized protein</fullName>
    </submittedName>
</protein>
<dbReference type="EMBL" id="JAPDRQ010000318">
    <property type="protein sequence ID" value="KAJ9650681.1"/>
    <property type="molecule type" value="Genomic_DNA"/>
</dbReference>
<organism evidence="1 2">
    <name type="scientific">Neophaeococcomyces mojaviensis</name>
    <dbReference type="NCBI Taxonomy" id="3383035"/>
    <lineage>
        <taxon>Eukaryota</taxon>
        <taxon>Fungi</taxon>
        <taxon>Dikarya</taxon>
        <taxon>Ascomycota</taxon>
        <taxon>Pezizomycotina</taxon>
        <taxon>Eurotiomycetes</taxon>
        <taxon>Chaetothyriomycetidae</taxon>
        <taxon>Chaetothyriales</taxon>
        <taxon>Chaetothyriales incertae sedis</taxon>
        <taxon>Neophaeococcomyces</taxon>
    </lineage>
</organism>
<keyword evidence="2" id="KW-1185">Reference proteome</keyword>
<gene>
    <name evidence="1" type="ORF">H2198_010017</name>
</gene>
<dbReference type="Proteomes" id="UP001172386">
    <property type="component" value="Unassembled WGS sequence"/>
</dbReference>
<proteinExistence type="predicted"/>
<comment type="caution">
    <text evidence="1">The sequence shown here is derived from an EMBL/GenBank/DDBJ whole genome shotgun (WGS) entry which is preliminary data.</text>
</comment>